<evidence type="ECO:0000256" key="2">
    <source>
        <dbReference type="ARBA" id="ARBA00022490"/>
    </source>
</evidence>
<evidence type="ECO:0000313" key="8">
    <source>
        <dbReference type="EMBL" id="ORZ33811.1"/>
    </source>
</evidence>
<comment type="caution">
    <text evidence="8">The sequence shown here is derived from an EMBL/GenBank/DDBJ whole genome shotgun (WGS) entry which is preliminary data.</text>
</comment>
<dbReference type="InterPro" id="IPR010796">
    <property type="entry name" value="C2_B9-type_dom"/>
</dbReference>
<keyword evidence="9" id="KW-1185">Reference proteome</keyword>
<evidence type="ECO:0000256" key="3">
    <source>
        <dbReference type="ARBA" id="ARBA00022794"/>
    </source>
</evidence>
<dbReference type="PANTHER" id="PTHR12968">
    <property type="entry name" value="B9 DOMAIN-CONTAINING"/>
    <property type="match status" value="1"/>
</dbReference>
<evidence type="ECO:0000256" key="5">
    <source>
        <dbReference type="ARBA" id="ARBA00023273"/>
    </source>
</evidence>
<evidence type="ECO:0000313" key="9">
    <source>
        <dbReference type="Proteomes" id="UP000193411"/>
    </source>
</evidence>
<keyword evidence="5" id="KW-0966">Cell projection</keyword>
<dbReference type="PANTHER" id="PTHR12968:SF1">
    <property type="entry name" value="B9 DOMAIN-CONTAINING PROTEIN 1"/>
    <property type="match status" value="1"/>
</dbReference>
<evidence type="ECO:0000256" key="6">
    <source>
        <dbReference type="ARBA" id="ARBA00038411"/>
    </source>
</evidence>
<evidence type="ECO:0000256" key="4">
    <source>
        <dbReference type="ARBA" id="ARBA00023212"/>
    </source>
</evidence>
<dbReference type="Pfam" id="PF07162">
    <property type="entry name" value="B9-C2"/>
    <property type="match status" value="1"/>
</dbReference>
<accession>A0A1Y2HIW1</accession>
<dbReference type="Proteomes" id="UP000193411">
    <property type="component" value="Unassembled WGS sequence"/>
</dbReference>
<dbReference type="GO" id="GO:0036038">
    <property type="term" value="C:MKS complex"/>
    <property type="evidence" value="ECO:0007669"/>
    <property type="project" value="TreeGrafter"/>
</dbReference>
<comment type="subcellular location">
    <subcellularLocation>
        <location evidence="1">Cytoplasm</location>
        <location evidence="1">Cytoskeleton</location>
        <location evidence="1">Cilium basal body</location>
    </subcellularLocation>
</comment>
<gene>
    <name evidence="8" type="ORF">BCR44DRAFT_1191181</name>
</gene>
<comment type="similarity">
    <text evidence="6">Belongs to the B9D family.</text>
</comment>
<dbReference type="STRING" id="765915.A0A1Y2HIW1"/>
<name>A0A1Y2HIW1_9FUNG</name>
<dbReference type="EMBL" id="MCFL01000033">
    <property type="protein sequence ID" value="ORZ33811.1"/>
    <property type="molecule type" value="Genomic_DNA"/>
</dbReference>
<keyword evidence="4" id="KW-0206">Cytoskeleton</keyword>
<sequence>MNTFTLHLSGELDSCHSTRTQAMYATLNMLAGPDWTPNGQVQLVTQLAYRPTLGPPPFPTSPGSSSSHSCHCCFPHPRGFLIHQHVRRHLVMSLFHLVAIDQPIGLAATARQRVWPGRPEPRRACWIRHVACPRHPGRHVVYAPLFVPRASSKLNEWLSWAAGRPPEVVDLGGVFGGEGKNRHVLRVRSDGMVKLVLNVAVKDLDKFGYQFGPSSSGVAGGGMGVGMPGASSGG</sequence>
<protein>
    <recommendedName>
        <fullName evidence="7">B9 domain-containing protein 1</fullName>
    </recommendedName>
</protein>
<dbReference type="GO" id="GO:0060271">
    <property type="term" value="P:cilium assembly"/>
    <property type="evidence" value="ECO:0007669"/>
    <property type="project" value="TreeGrafter"/>
</dbReference>
<proteinExistence type="inferred from homology"/>
<keyword evidence="3" id="KW-0970">Cilium biogenesis/degradation</keyword>
<reference evidence="8 9" key="1">
    <citation type="submission" date="2016-07" db="EMBL/GenBank/DDBJ databases">
        <title>Pervasive Adenine N6-methylation of Active Genes in Fungi.</title>
        <authorList>
            <consortium name="DOE Joint Genome Institute"/>
            <person name="Mondo S.J."/>
            <person name="Dannebaum R.O."/>
            <person name="Kuo R.C."/>
            <person name="Labutti K."/>
            <person name="Haridas S."/>
            <person name="Kuo A."/>
            <person name="Salamov A."/>
            <person name="Ahrendt S.R."/>
            <person name="Lipzen A."/>
            <person name="Sullivan W."/>
            <person name="Andreopoulos W.B."/>
            <person name="Clum A."/>
            <person name="Lindquist E."/>
            <person name="Daum C."/>
            <person name="Ramamoorthy G.K."/>
            <person name="Gryganskyi A."/>
            <person name="Culley D."/>
            <person name="Magnuson J.K."/>
            <person name="James T.Y."/>
            <person name="O'Malley M.A."/>
            <person name="Stajich J.E."/>
            <person name="Spatafora J.W."/>
            <person name="Visel A."/>
            <person name="Grigoriev I.V."/>
        </authorList>
    </citation>
    <scope>NUCLEOTIDE SEQUENCE [LARGE SCALE GENOMIC DNA]</scope>
    <source>
        <strain evidence="8 9">PL171</strain>
    </source>
</reference>
<keyword evidence="2" id="KW-0963">Cytoplasm</keyword>
<dbReference type="OrthoDB" id="431939at2759"/>
<dbReference type="AlphaFoldDB" id="A0A1Y2HIW1"/>
<evidence type="ECO:0000256" key="7">
    <source>
        <dbReference type="ARBA" id="ARBA00039274"/>
    </source>
</evidence>
<organism evidence="8 9">
    <name type="scientific">Catenaria anguillulae PL171</name>
    <dbReference type="NCBI Taxonomy" id="765915"/>
    <lineage>
        <taxon>Eukaryota</taxon>
        <taxon>Fungi</taxon>
        <taxon>Fungi incertae sedis</taxon>
        <taxon>Blastocladiomycota</taxon>
        <taxon>Blastocladiomycetes</taxon>
        <taxon>Blastocladiales</taxon>
        <taxon>Catenariaceae</taxon>
        <taxon>Catenaria</taxon>
    </lineage>
</organism>
<evidence type="ECO:0000256" key="1">
    <source>
        <dbReference type="ARBA" id="ARBA00004120"/>
    </source>
</evidence>